<dbReference type="EMBL" id="JAHRIO010043603">
    <property type="protein sequence ID" value="MEQ2173026.1"/>
    <property type="molecule type" value="Genomic_DNA"/>
</dbReference>
<evidence type="ECO:0000313" key="2">
    <source>
        <dbReference type="Proteomes" id="UP001476798"/>
    </source>
</evidence>
<proteinExistence type="predicted"/>
<dbReference type="Proteomes" id="UP001476798">
    <property type="component" value="Unassembled WGS sequence"/>
</dbReference>
<reference evidence="1 2" key="1">
    <citation type="submission" date="2021-06" db="EMBL/GenBank/DDBJ databases">
        <authorList>
            <person name="Palmer J.M."/>
        </authorList>
    </citation>
    <scope>NUCLEOTIDE SEQUENCE [LARGE SCALE GENOMIC DNA]</scope>
    <source>
        <strain evidence="1 2">GA_2019</strain>
        <tissue evidence="1">Muscle</tissue>
    </source>
</reference>
<accession>A0ABV0NNQ4</accession>
<feature type="non-terminal residue" evidence="1">
    <location>
        <position position="1"/>
    </location>
</feature>
<protein>
    <submittedName>
        <fullName evidence="1">Uncharacterized protein</fullName>
    </submittedName>
</protein>
<comment type="caution">
    <text evidence="1">The sequence shown here is derived from an EMBL/GenBank/DDBJ whole genome shotgun (WGS) entry which is preliminary data.</text>
</comment>
<keyword evidence="2" id="KW-1185">Reference proteome</keyword>
<name>A0ABV0NNQ4_9TELE</name>
<evidence type="ECO:0000313" key="1">
    <source>
        <dbReference type="EMBL" id="MEQ2173026.1"/>
    </source>
</evidence>
<gene>
    <name evidence="1" type="ORF">GOODEAATRI_027547</name>
</gene>
<sequence>SLVIQGLVLMEQRTVLFGMVWWPEHIQGPEAGTVAVWAGMSTSSRVSVKRRTLLSPFSL</sequence>
<organism evidence="1 2">
    <name type="scientific">Goodea atripinnis</name>
    <dbReference type="NCBI Taxonomy" id="208336"/>
    <lineage>
        <taxon>Eukaryota</taxon>
        <taxon>Metazoa</taxon>
        <taxon>Chordata</taxon>
        <taxon>Craniata</taxon>
        <taxon>Vertebrata</taxon>
        <taxon>Euteleostomi</taxon>
        <taxon>Actinopterygii</taxon>
        <taxon>Neopterygii</taxon>
        <taxon>Teleostei</taxon>
        <taxon>Neoteleostei</taxon>
        <taxon>Acanthomorphata</taxon>
        <taxon>Ovalentaria</taxon>
        <taxon>Atherinomorphae</taxon>
        <taxon>Cyprinodontiformes</taxon>
        <taxon>Goodeidae</taxon>
        <taxon>Goodea</taxon>
    </lineage>
</organism>